<dbReference type="Proteomes" id="UP001190700">
    <property type="component" value="Unassembled WGS sequence"/>
</dbReference>
<feature type="non-terminal residue" evidence="1">
    <location>
        <position position="143"/>
    </location>
</feature>
<accession>A0AAE0F996</accession>
<proteinExistence type="predicted"/>
<evidence type="ECO:0000313" key="1">
    <source>
        <dbReference type="EMBL" id="KAK3255443.1"/>
    </source>
</evidence>
<keyword evidence="2" id="KW-1185">Reference proteome</keyword>
<protein>
    <submittedName>
        <fullName evidence="1">Uncharacterized protein</fullName>
    </submittedName>
</protein>
<sequence length="143" mass="15194">MEEEATRGGDGGGGQVGVVWVKAKMAGGGMVEEVLGGMEEEEQVEVEVKMELEELVRVELNVSAVEVEVEGKYTMEVTDTLPLEMVFTDTSVVDTPAAEAICAAKSVRKVVSTEELSNAVMLRPEKVMSEDTPETTTVPGGGD</sequence>
<organism evidence="1 2">
    <name type="scientific">Cymbomonas tetramitiformis</name>
    <dbReference type="NCBI Taxonomy" id="36881"/>
    <lineage>
        <taxon>Eukaryota</taxon>
        <taxon>Viridiplantae</taxon>
        <taxon>Chlorophyta</taxon>
        <taxon>Pyramimonadophyceae</taxon>
        <taxon>Pyramimonadales</taxon>
        <taxon>Pyramimonadaceae</taxon>
        <taxon>Cymbomonas</taxon>
    </lineage>
</organism>
<comment type="caution">
    <text evidence="1">The sequence shown here is derived from an EMBL/GenBank/DDBJ whole genome shotgun (WGS) entry which is preliminary data.</text>
</comment>
<dbReference type="AlphaFoldDB" id="A0AAE0F996"/>
<reference evidence="1 2" key="1">
    <citation type="journal article" date="2015" name="Genome Biol. Evol.">
        <title>Comparative Genomics of a Bacterivorous Green Alga Reveals Evolutionary Causalities and Consequences of Phago-Mixotrophic Mode of Nutrition.</title>
        <authorList>
            <person name="Burns J.A."/>
            <person name="Paasch A."/>
            <person name="Narechania A."/>
            <person name="Kim E."/>
        </authorList>
    </citation>
    <scope>NUCLEOTIDE SEQUENCE [LARGE SCALE GENOMIC DNA]</scope>
    <source>
        <strain evidence="1 2">PLY_AMNH</strain>
    </source>
</reference>
<gene>
    <name evidence="1" type="ORF">CYMTET_35373</name>
</gene>
<dbReference type="EMBL" id="LGRX02022597">
    <property type="protein sequence ID" value="KAK3255443.1"/>
    <property type="molecule type" value="Genomic_DNA"/>
</dbReference>
<name>A0AAE0F996_9CHLO</name>
<evidence type="ECO:0000313" key="2">
    <source>
        <dbReference type="Proteomes" id="UP001190700"/>
    </source>
</evidence>